<dbReference type="InterPro" id="IPR002219">
    <property type="entry name" value="PKC_DAG/PE"/>
</dbReference>
<keyword evidence="2" id="KW-0862">Zinc</keyword>
<evidence type="ECO:0000259" key="3">
    <source>
        <dbReference type="PROSITE" id="PS50081"/>
    </source>
</evidence>
<evidence type="ECO:0000256" key="2">
    <source>
        <dbReference type="ARBA" id="ARBA00022833"/>
    </source>
</evidence>
<feature type="domain" description="Phorbol-ester/DAG-type" evidence="3">
    <location>
        <begin position="1"/>
        <end position="45"/>
    </location>
</feature>
<evidence type="ECO:0000256" key="1">
    <source>
        <dbReference type="ARBA" id="ARBA00022723"/>
    </source>
</evidence>
<evidence type="ECO:0000313" key="4">
    <source>
        <dbReference type="EMBL" id="CAH1099601.1"/>
    </source>
</evidence>
<proteinExistence type="predicted"/>
<gene>
    <name evidence="4" type="ORF">PSYICH_LOCUS1039</name>
</gene>
<keyword evidence="5" id="KW-1185">Reference proteome</keyword>
<accession>A0A9P0CE40</accession>
<dbReference type="InterPro" id="IPR046349">
    <property type="entry name" value="C1-like_sf"/>
</dbReference>
<dbReference type="GO" id="GO:0046872">
    <property type="term" value="F:metal ion binding"/>
    <property type="evidence" value="ECO:0007669"/>
    <property type="project" value="UniProtKB-KW"/>
</dbReference>
<protein>
    <recommendedName>
        <fullName evidence="3">Phorbol-ester/DAG-type domain-containing protein</fullName>
    </recommendedName>
</protein>
<dbReference type="EMBL" id="OV651813">
    <property type="protein sequence ID" value="CAH1099601.1"/>
    <property type="molecule type" value="Genomic_DNA"/>
</dbReference>
<dbReference type="AlphaFoldDB" id="A0A9P0CE40"/>
<dbReference type="SUPFAM" id="SSF57889">
    <property type="entry name" value="Cysteine-rich domain"/>
    <property type="match status" value="1"/>
</dbReference>
<name>A0A9P0CE40_9CUCU</name>
<keyword evidence="1" id="KW-0479">Metal-binding</keyword>
<evidence type="ECO:0000313" key="5">
    <source>
        <dbReference type="Proteomes" id="UP001153636"/>
    </source>
</evidence>
<organism evidence="4 5">
    <name type="scientific">Psylliodes chrysocephalus</name>
    <dbReference type="NCBI Taxonomy" id="3402493"/>
    <lineage>
        <taxon>Eukaryota</taxon>
        <taxon>Metazoa</taxon>
        <taxon>Ecdysozoa</taxon>
        <taxon>Arthropoda</taxon>
        <taxon>Hexapoda</taxon>
        <taxon>Insecta</taxon>
        <taxon>Pterygota</taxon>
        <taxon>Neoptera</taxon>
        <taxon>Endopterygota</taxon>
        <taxon>Coleoptera</taxon>
        <taxon>Polyphaga</taxon>
        <taxon>Cucujiformia</taxon>
        <taxon>Chrysomeloidea</taxon>
        <taxon>Chrysomelidae</taxon>
        <taxon>Galerucinae</taxon>
        <taxon>Alticini</taxon>
        <taxon>Psylliodes</taxon>
    </lineage>
</organism>
<dbReference type="PROSITE" id="PS50081">
    <property type="entry name" value="ZF_DAG_PE_2"/>
    <property type="match status" value="1"/>
</dbReference>
<sequence length="300" mass="33639">MNKCKRCGNSVTTGPKCIICGVMSHNSCLKMLKNTIIIDSKTSNCCNMDPVEEPIISLENSSENESVDKIKIKYLEQIIKQNDLVIENQKIAICALQEQINYLKCSNSFDPKSQIPAVTTLQPPANNPNSNSKNMAKISTHAVSLAVHNAQCHAICDRYVNQHTNSLQSEADNVNNYYTSGRSGRRNRNLITGSGITTNCSLKAAIRTVYKHLHVTNMDPATSEQELLTYLKGVVPSIRVEKLNSRFPDDYASFKVSAPINDHHQLLVPEIWPEKVMINEFATSPRFRQQTNNMNNNFRP</sequence>
<dbReference type="Proteomes" id="UP001153636">
    <property type="component" value="Chromosome 1"/>
</dbReference>
<dbReference type="OrthoDB" id="7490514at2759"/>
<reference evidence="4" key="1">
    <citation type="submission" date="2022-01" db="EMBL/GenBank/DDBJ databases">
        <authorList>
            <person name="King R."/>
        </authorList>
    </citation>
    <scope>NUCLEOTIDE SEQUENCE</scope>
</reference>